<sequence length="92" mass="10637">MIRSFSHKGLENFFYKGIKKGIQSKYADRIADILDLIDAASEIRDINFPGSDLHPLLPKKDNIWVVKVSGAWRITFRFENGDAHVVDYLNYH</sequence>
<dbReference type="SUPFAM" id="SSF143011">
    <property type="entry name" value="RelE-like"/>
    <property type="match status" value="1"/>
</dbReference>
<reference evidence="1" key="1">
    <citation type="journal article" date="2021" name="Microb. Physiol.">
        <title>Proteogenomic Insights into the Physiology of Marine, Sulfate-Reducing, Filamentous Desulfonema limicola and Desulfonema magnum.</title>
        <authorList>
            <person name="Schnaars V."/>
            <person name="Wohlbrand L."/>
            <person name="Scheve S."/>
            <person name="Hinrichs C."/>
            <person name="Reinhardt R."/>
            <person name="Rabus R."/>
        </authorList>
    </citation>
    <scope>NUCLEOTIDE SEQUENCE</scope>
    <source>
        <strain evidence="1">4be13</strain>
    </source>
</reference>
<keyword evidence="2" id="KW-1185">Reference proteome</keyword>
<name>A0A975GT79_9BACT</name>
<dbReference type="Gene3D" id="3.30.2310.20">
    <property type="entry name" value="RelE-like"/>
    <property type="match status" value="1"/>
</dbReference>
<dbReference type="RefSeq" id="WP_207679449.1">
    <property type="nucleotide sequence ID" value="NZ_CP061800.1"/>
</dbReference>
<proteinExistence type="predicted"/>
<dbReference type="InterPro" id="IPR035093">
    <property type="entry name" value="RelE/ParE_toxin_dom_sf"/>
</dbReference>
<dbReference type="InterPro" id="IPR007711">
    <property type="entry name" value="HigB-1"/>
</dbReference>
<dbReference type="PANTHER" id="PTHR40266:SF2">
    <property type="entry name" value="TOXIN HIGB-1"/>
    <property type="match status" value="1"/>
</dbReference>
<dbReference type="PANTHER" id="PTHR40266">
    <property type="entry name" value="TOXIN HIGB-1"/>
    <property type="match status" value="1"/>
</dbReference>
<organism evidence="1 2">
    <name type="scientific">Desulfonema magnum</name>
    <dbReference type="NCBI Taxonomy" id="45655"/>
    <lineage>
        <taxon>Bacteria</taxon>
        <taxon>Pseudomonadati</taxon>
        <taxon>Thermodesulfobacteriota</taxon>
        <taxon>Desulfobacteria</taxon>
        <taxon>Desulfobacterales</taxon>
        <taxon>Desulfococcaceae</taxon>
        <taxon>Desulfonema</taxon>
    </lineage>
</organism>
<dbReference type="AlphaFoldDB" id="A0A975GT79"/>
<dbReference type="EMBL" id="CP061800">
    <property type="protein sequence ID" value="QTA91843.1"/>
    <property type="molecule type" value="Genomic_DNA"/>
</dbReference>
<dbReference type="Pfam" id="PF05015">
    <property type="entry name" value="HigB-like_toxin"/>
    <property type="match status" value="1"/>
</dbReference>
<dbReference type="KEGG" id="dmm:dnm_079170"/>
<gene>
    <name evidence="1" type="primary">higB4</name>
    <name evidence="1" type="ORF">dnm_079170</name>
</gene>
<protein>
    <submittedName>
        <fullName evidence="1">Toxin-antitoxin system, toxin component, mRNA interferase</fullName>
    </submittedName>
</protein>
<accession>A0A975GT79</accession>
<evidence type="ECO:0000313" key="2">
    <source>
        <dbReference type="Proteomes" id="UP000663722"/>
    </source>
</evidence>
<evidence type="ECO:0000313" key="1">
    <source>
        <dbReference type="EMBL" id="QTA91843.1"/>
    </source>
</evidence>
<dbReference type="Proteomes" id="UP000663722">
    <property type="component" value="Chromosome"/>
</dbReference>